<dbReference type="Pfam" id="PF02771">
    <property type="entry name" value="Acyl-CoA_dh_N"/>
    <property type="match status" value="1"/>
</dbReference>
<dbReference type="InterPro" id="IPR009075">
    <property type="entry name" value="AcylCo_DH/oxidase_C"/>
</dbReference>
<comment type="caution">
    <text evidence="8">The sequence shown here is derived from an EMBL/GenBank/DDBJ whole genome shotgun (WGS) entry which is preliminary data.</text>
</comment>
<dbReference type="Gene3D" id="1.10.540.10">
    <property type="entry name" value="Acyl-CoA dehydrogenase/oxidase, N-terminal domain"/>
    <property type="match status" value="1"/>
</dbReference>
<evidence type="ECO:0000256" key="5">
    <source>
        <dbReference type="ARBA" id="ARBA00023002"/>
    </source>
</evidence>
<gene>
    <name evidence="8" type="ORF">GCM10009601_19950</name>
</gene>
<organism evidence="8 9">
    <name type="scientific">Streptomyces thermospinosisporus</name>
    <dbReference type="NCBI Taxonomy" id="161482"/>
    <lineage>
        <taxon>Bacteria</taxon>
        <taxon>Bacillati</taxon>
        <taxon>Actinomycetota</taxon>
        <taxon>Actinomycetes</taxon>
        <taxon>Kitasatosporales</taxon>
        <taxon>Streptomycetaceae</taxon>
        <taxon>Streptomyces</taxon>
    </lineage>
</organism>
<dbReference type="PANTHER" id="PTHR43884:SF20">
    <property type="entry name" value="ACYL-COA DEHYDROGENASE FADE28"/>
    <property type="match status" value="1"/>
</dbReference>
<keyword evidence="4" id="KW-0274">FAD</keyword>
<keyword evidence="9" id="KW-1185">Reference proteome</keyword>
<dbReference type="Pfam" id="PF00441">
    <property type="entry name" value="Acyl-CoA_dh_1"/>
    <property type="match status" value="1"/>
</dbReference>
<accession>A0ABP4JI84</accession>
<feature type="domain" description="Acyl-CoA dehydrogenase/oxidase N-terminal" evidence="7">
    <location>
        <begin position="7"/>
        <end position="114"/>
    </location>
</feature>
<evidence type="ECO:0000256" key="2">
    <source>
        <dbReference type="ARBA" id="ARBA00009347"/>
    </source>
</evidence>
<dbReference type="PANTHER" id="PTHR43884">
    <property type="entry name" value="ACYL-COA DEHYDROGENASE"/>
    <property type="match status" value="1"/>
</dbReference>
<evidence type="ECO:0000313" key="9">
    <source>
        <dbReference type="Proteomes" id="UP001500973"/>
    </source>
</evidence>
<dbReference type="SUPFAM" id="SSF56645">
    <property type="entry name" value="Acyl-CoA dehydrogenase NM domain-like"/>
    <property type="match status" value="1"/>
</dbReference>
<feature type="domain" description="Acyl-CoA dehydrogenase/oxidase C-terminal" evidence="6">
    <location>
        <begin position="183"/>
        <end position="312"/>
    </location>
</feature>
<dbReference type="InterPro" id="IPR013786">
    <property type="entry name" value="AcylCoA_DH/ox_N"/>
</dbReference>
<evidence type="ECO:0000256" key="1">
    <source>
        <dbReference type="ARBA" id="ARBA00001974"/>
    </source>
</evidence>
<comment type="cofactor">
    <cofactor evidence="1">
        <name>FAD</name>
        <dbReference type="ChEBI" id="CHEBI:57692"/>
    </cofactor>
</comment>
<dbReference type="InterPro" id="IPR036250">
    <property type="entry name" value="AcylCo_DH-like_C"/>
</dbReference>
<evidence type="ECO:0000313" key="8">
    <source>
        <dbReference type="EMBL" id="GAA1420810.1"/>
    </source>
</evidence>
<sequence length="315" mass="32983">MRFLPDPEQRAFAASLDALLTAAGAPAVIRDWSRGEREGGRKLWVRLAEAGVFGLAVPEEYGGLGRRPADLAVAFVELGRHAMPGPLVETVVAAVLLTGPEPVERLLPALLTGEAMATAAPEGEYALDGDAAAIRLTWSAEGLRLAPGHGPVRPGLDPARRLTRLSPGGELLTTAPPLPLAVTWARLATAAQALGVGLALLDRTVAYVRQRTQFGVPVGSFQAVKHRLADAAIALHFARPLVLGAALTMDPADVAAAKAAACEAAYGTARTALQLHGAIGYTAEYDLSLWFTKSRALRTAWGTPQECRALVADCG</sequence>
<reference evidence="9" key="1">
    <citation type="journal article" date="2019" name="Int. J. Syst. Evol. Microbiol.">
        <title>The Global Catalogue of Microorganisms (GCM) 10K type strain sequencing project: providing services to taxonomists for standard genome sequencing and annotation.</title>
        <authorList>
            <consortium name="The Broad Institute Genomics Platform"/>
            <consortium name="The Broad Institute Genome Sequencing Center for Infectious Disease"/>
            <person name="Wu L."/>
            <person name="Ma J."/>
        </authorList>
    </citation>
    <scope>NUCLEOTIDE SEQUENCE [LARGE SCALE GENOMIC DNA]</scope>
    <source>
        <strain evidence="9">JCM 11756</strain>
    </source>
</reference>
<protein>
    <submittedName>
        <fullName evidence="8">Acyl-CoA dehydrogenase</fullName>
    </submittedName>
</protein>
<name>A0ABP4JI84_9ACTN</name>
<evidence type="ECO:0000256" key="3">
    <source>
        <dbReference type="ARBA" id="ARBA00022630"/>
    </source>
</evidence>
<dbReference type="InterPro" id="IPR037069">
    <property type="entry name" value="AcylCoA_DH/ox_N_sf"/>
</dbReference>
<dbReference type="Proteomes" id="UP001500973">
    <property type="component" value="Unassembled WGS sequence"/>
</dbReference>
<dbReference type="EMBL" id="BAAAIZ010000023">
    <property type="protein sequence ID" value="GAA1420810.1"/>
    <property type="molecule type" value="Genomic_DNA"/>
</dbReference>
<dbReference type="InterPro" id="IPR009100">
    <property type="entry name" value="AcylCoA_DH/oxidase_NM_dom_sf"/>
</dbReference>
<evidence type="ECO:0000256" key="4">
    <source>
        <dbReference type="ARBA" id="ARBA00022827"/>
    </source>
</evidence>
<evidence type="ECO:0000259" key="7">
    <source>
        <dbReference type="Pfam" id="PF02771"/>
    </source>
</evidence>
<dbReference type="RefSeq" id="WP_344011702.1">
    <property type="nucleotide sequence ID" value="NZ_BAAAIZ010000023.1"/>
</dbReference>
<keyword evidence="3" id="KW-0285">Flavoprotein</keyword>
<dbReference type="Gene3D" id="1.20.140.10">
    <property type="entry name" value="Butyryl-CoA Dehydrogenase, subunit A, domain 3"/>
    <property type="match status" value="1"/>
</dbReference>
<evidence type="ECO:0000259" key="6">
    <source>
        <dbReference type="Pfam" id="PF00441"/>
    </source>
</evidence>
<keyword evidence="5" id="KW-0560">Oxidoreductase</keyword>
<comment type="similarity">
    <text evidence="2">Belongs to the acyl-CoA dehydrogenase family.</text>
</comment>
<dbReference type="SUPFAM" id="SSF47203">
    <property type="entry name" value="Acyl-CoA dehydrogenase C-terminal domain-like"/>
    <property type="match status" value="1"/>
</dbReference>
<proteinExistence type="inferred from homology"/>